<evidence type="ECO:0000256" key="11">
    <source>
        <dbReference type="ARBA" id="ARBA00022989"/>
    </source>
</evidence>
<feature type="region of interest" description="Disordered" evidence="16">
    <location>
        <begin position="1594"/>
        <end position="1632"/>
    </location>
</feature>
<feature type="transmembrane region" description="Helical" evidence="17">
    <location>
        <begin position="223"/>
        <end position="245"/>
    </location>
</feature>
<dbReference type="GeneTree" id="ENSGT00940000155577"/>
<feature type="compositionally biased region" description="Polar residues" evidence="16">
    <location>
        <begin position="1352"/>
        <end position="1374"/>
    </location>
</feature>
<feature type="transmembrane region" description="Helical" evidence="17">
    <location>
        <begin position="168"/>
        <end position="185"/>
    </location>
</feature>
<reference evidence="19" key="1">
    <citation type="submission" date="2020-07" db="EMBL/GenBank/DDBJ databases">
        <title>A long reads based de novo assembly of the rainbow trout Arlee double haploid line genome.</title>
        <authorList>
            <person name="Gao G."/>
            <person name="Palti Y."/>
        </authorList>
    </citation>
    <scope>NUCLEOTIDE SEQUENCE [LARGE SCALE GENOMIC DNA]</scope>
</reference>
<feature type="region of interest" description="Disordered" evidence="16">
    <location>
        <begin position="1"/>
        <end position="22"/>
    </location>
</feature>
<evidence type="ECO:0000256" key="6">
    <source>
        <dbReference type="ARBA" id="ARBA00022692"/>
    </source>
</evidence>
<feature type="region of interest" description="Disordered" evidence="16">
    <location>
        <begin position="1351"/>
        <end position="1374"/>
    </location>
</feature>
<evidence type="ECO:0000256" key="7">
    <source>
        <dbReference type="ARBA" id="ARBA00022723"/>
    </source>
</evidence>
<keyword evidence="10" id="KW-0460">Magnesium</keyword>
<dbReference type="InterPro" id="IPR018297">
    <property type="entry name" value="A/G_cyclase_CS"/>
</dbReference>
<evidence type="ECO:0000256" key="5">
    <source>
        <dbReference type="ARBA" id="ARBA00012201"/>
    </source>
</evidence>
<evidence type="ECO:0000256" key="4">
    <source>
        <dbReference type="ARBA" id="ARBA00004141"/>
    </source>
</evidence>
<dbReference type="GO" id="GO:0046872">
    <property type="term" value="F:metal ion binding"/>
    <property type="evidence" value="ECO:0007669"/>
    <property type="project" value="UniProtKB-KW"/>
</dbReference>
<dbReference type="InterPro" id="IPR029787">
    <property type="entry name" value="Nucleotide_cyclase"/>
</dbReference>
<dbReference type="PROSITE" id="PS00452">
    <property type="entry name" value="GUANYLATE_CYCLASE_1"/>
    <property type="match status" value="2"/>
</dbReference>
<comment type="similarity">
    <text evidence="15">Belongs to the adenylyl cyclase class-4/guanylyl cyclase family.</text>
</comment>
<evidence type="ECO:0000256" key="13">
    <source>
        <dbReference type="ARBA" id="ARBA00023136"/>
    </source>
</evidence>
<reference evidence="19" key="2">
    <citation type="submission" date="2025-08" db="UniProtKB">
        <authorList>
            <consortium name="Ensembl"/>
        </authorList>
    </citation>
    <scope>IDENTIFICATION</scope>
</reference>
<name>A0A8K9UUG3_ONCMY</name>
<dbReference type="PANTHER" id="PTHR45627">
    <property type="entry name" value="ADENYLATE CYCLASE TYPE 1"/>
    <property type="match status" value="1"/>
</dbReference>
<feature type="transmembrane region" description="Helical" evidence="17">
    <location>
        <begin position="787"/>
        <end position="810"/>
    </location>
</feature>
<feature type="transmembrane region" description="Helical" evidence="17">
    <location>
        <begin position="868"/>
        <end position="886"/>
    </location>
</feature>
<dbReference type="GO" id="GO:0035556">
    <property type="term" value="P:intracellular signal transduction"/>
    <property type="evidence" value="ECO:0007669"/>
    <property type="project" value="InterPro"/>
</dbReference>
<evidence type="ECO:0000256" key="15">
    <source>
        <dbReference type="RuleBase" id="RU000405"/>
    </source>
</evidence>
<keyword evidence="6 17" id="KW-0812">Transmembrane</keyword>
<evidence type="ECO:0000256" key="9">
    <source>
        <dbReference type="ARBA" id="ARBA00022840"/>
    </source>
</evidence>
<protein>
    <recommendedName>
        <fullName evidence="5">adenylate cyclase</fullName>
        <ecNumber evidence="5">4.6.1.1</ecNumber>
    </recommendedName>
</protein>
<evidence type="ECO:0000256" key="10">
    <source>
        <dbReference type="ARBA" id="ARBA00022842"/>
    </source>
</evidence>
<reference evidence="19" key="3">
    <citation type="submission" date="2025-09" db="UniProtKB">
        <authorList>
            <consortium name="Ensembl"/>
        </authorList>
    </citation>
    <scope>IDENTIFICATION</scope>
</reference>
<feature type="region of interest" description="Disordered" evidence="16">
    <location>
        <begin position="1300"/>
        <end position="1328"/>
    </location>
</feature>
<dbReference type="Proteomes" id="UP000694395">
    <property type="component" value="Chromosome 12"/>
</dbReference>
<evidence type="ECO:0000313" key="19">
    <source>
        <dbReference type="Ensembl" id="ENSOMYP00000114583.1"/>
    </source>
</evidence>
<dbReference type="CDD" id="cd07302">
    <property type="entry name" value="CHD"/>
    <property type="match status" value="2"/>
</dbReference>
<evidence type="ECO:0000256" key="17">
    <source>
        <dbReference type="SAM" id="Phobius"/>
    </source>
</evidence>
<dbReference type="PROSITE" id="PS50125">
    <property type="entry name" value="GUANYLATE_CYCLASE_2"/>
    <property type="match status" value="2"/>
</dbReference>
<dbReference type="InterPro" id="IPR001054">
    <property type="entry name" value="A/G_cyclase"/>
</dbReference>
<dbReference type="GO" id="GO:0004016">
    <property type="term" value="F:adenylate cyclase activity"/>
    <property type="evidence" value="ECO:0007669"/>
    <property type="project" value="UniProtKB-EC"/>
</dbReference>
<dbReference type="FunFam" id="3.30.70.1230:FF:000008">
    <property type="entry name" value="Adenylate cyclase type 9"/>
    <property type="match status" value="1"/>
</dbReference>
<evidence type="ECO:0000256" key="8">
    <source>
        <dbReference type="ARBA" id="ARBA00022741"/>
    </source>
</evidence>
<feature type="compositionally biased region" description="Polar residues" evidence="16">
    <location>
        <begin position="1309"/>
        <end position="1321"/>
    </location>
</feature>
<comment type="subcellular location">
    <subcellularLocation>
        <location evidence="4">Membrane</location>
        <topology evidence="4">Multi-pass membrane protein</topology>
    </subcellularLocation>
</comment>
<evidence type="ECO:0000256" key="2">
    <source>
        <dbReference type="ARBA" id="ARBA00001936"/>
    </source>
</evidence>
<comment type="cofactor">
    <cofactor evidence="3">
        <name>Mg(2+)</name>
        <dbReference type="ChEBI" id="CHEBI:18420"/>
    </cofactor>
</comment>
<feature type="compositionally biased region" description="Polar residues" evidence="16">
    <location>
        <begin position="1833"/>
        <end position="1845"/>
    </location>
</feature>
<keyword evidence="12" id="KW-0115">cAMP biosynthesis</keyword>
<sequence length="1870" mass="203421">MASPQHQQLLPHNTEVSCDSSGEGSVSVRISSFMGSGSKHCKYSISSSCSSGESGVLRPVVKGLRTQRKMPQLFERSAGHFWDPKFDSPILEEACRERCFPQTQRRFRYVLFYLFAASLLWGVYFSANPDRCDRTAFLVPTACFLLFCLLLFLLTFTRIYVRCYNQASLLLIVVTFALTLAPQIQTAGFRDLETLPPEDVVEDVGDFSGMEPRNVTFNRDLPTGSACLSPVGTFSLGMEVLLLLYSVLHVRLYASVLLGLLYSVLFEALGWLHLTQAAGDGWSQAMEGSDWDTLRWLGPAKALLHLCAHAIGIHLFIMSEVRSRSTFLKVGQAIMHGKDLEVEKALKERMIHSVMPRRVADDLMKQGDEEGLAGGSSAKRYSSSGAAAVISSPKNNKRNKTSIPRGQIIFRPFNMKRMEPVSILFADIVGFTKMSANKSAHALVGLLNDLFGRFDRLCELTCCEKISTLGDCYYCVAGCPEPRADHAYCCVEMGLGMIQAIEQFCQEKSEMVNMRVGVHTGTVLCGILGMKRFKFDVWSNDVNLANLMEQLGVAGKVHLSEATANFLDDRYQRENGRVTERVGQSVVADQLKGLKTYLISGRKVEPCHCSCSQLGLVGLEPGGDTRCPTSRAHTPDGPPRAPSACGLPQRGAPDKAKVRTWYSAGPKALNGLLSPRLEEPLTNSQTSLCEMLQEKEKKWGGGAMGMDHSALIPLRSKNFRERSDAHFVDVIKEDSLMKDYFFKPPINKLSHTFLDRTLESAYRTSYQEEVCIPPSVQTFASPTFSSFLDMVLCCSVFLALSLACLLRPLLSLPGAPLPAPALALVAVATLLEALALQTFSPRMAFYLDSVMSCTRTLLRAISGWVPRHLIGAVLVSLPAVSVFSHVTCDMHLSIQFTMLTCCAVIIAIIQYCNFCQLSCWMRSAMATVVGLVLFALLFSPNRSSVVHGQPEPAADPVPRLQDLLGPEVGVAFFLLLLLVWFLNREFEVSYRLHYHGNVEADQHRIKIQNMRDQADWLLRNIIPIHVAEQLKVTQSYSKNHGNVGVIFASIVNFSEFYEESYEGGKECYRVLNELIGDFDELLREPPFNNIEKIKTIGATYMAAAGLNAQQCAETPHLHGHLRALFDFALEMMRVVDDFNKNMLGFKFKLRIGFNHGPLTAGVIGTTKLLYDIWGDTVNIASRMDTTGVECRVQVSEESYCALSAMDYNFDYRGTVNVKGKGQMKTFLFPKSADSGAPVPQYLLSVSPEIRVQVDGSIGRSPTDELSNMVPSSISGVPSTTSPSLSSGVSTGLLRPERGVVEAGDRPDSRQQYYGSPTTTETIAARRSSSSSYVGLASLPITSQAGATLKVKQPNQSITNEDETPSTSVQQPNLPTTSLAGALLTVQQPNLPTKYKGETPSTNVQQPNLPTTSLDGALLTVQQPNLPTTSLAGALLTVQQPNLPTTSLAGALLTVQQPNLPTTSLAGALLTVQQPNLPTTSLAGALLTVQQPNLPTTSLAGALLTVQQPNLPATSLAGALLTVQQPNLPTTSLAGALLTVQQPNLPTTSLAGALLTVQQPNLPTTSLAGALLTVQQPNLPTTSLAGALLTVQQPNPPINYKGETPSTNVQQPNPPINYKGETPSTNVQQPNLPTTSLAGALLTVQQPNPPINYKGETPSTNVQQPNLPITNKDETPSTSVQQPNLPATSLAGALLTVQQPNPPINYKGETPSTNVQRPNPPINYKGETPSTNVQQPNPPINYKGETPSTNVQQPNPPINYKGETPSTNVQQPNPPINYKGETPSTNVQQPNPPINYKGETPSTNVQQPNLPTTSLAGAPTTNVLQQPKPVAPASLQSLSPQNATATESRKEVEKEKEEQDDDDIIGELTKL</sequence>
<dbReference type="GO" id="GO:0006171">
    <property type="term" value="P:cAMP biosynthetic process"/>
    <property type="evidence" value="ECO:0007669"/>
    <property type="project" value="UniProtKB-KW"/>
</dbReference>
<dbReference type="Pfam" id="PF00211">
    <property type="entry name" value="Guanylate_cyc"/>
    <property type="match status" value="2"/>
</dbReference>
<feature type="compositionally biased region" description="Polar residues" evidence="16">
    <location>
        <begin position="1799"/>
        <end position="1824"/>
    </location>
</feature>
<keyword evidence="9" id="KW-0067">ATP-binding</keyword>
<keyword evidence="20" id="KW-1185">Reference proteome</keyword>
<feature type="transmembrane region" description="Helical" evidence="17">
    <location>
        <begin position="963"/>
        <end position="982"/>
    </location>
</feature>
<feature type="region of interest" description="Disordered" evidence="16">
    <location>
        <begin position="1272"/>
        <end position="1291"/>
    </location>
</feature>
<evidence type="ECO:0000259" key="18">
    <source>
        <dbReference type="PROSITE" id="PS50125"/>
    </source>
</evidence>
<comment type="catalytic activity">
    <reaction evidence="1">
        <text>ATP = 3',5'-cyclic AMP + diphosphate</text>
        <dbReference type="Rhea" id="RHEA:15389"/>
        <dbReference type="ChEBI" id="CHEBI:30616"/>
        <dbReference type="ChEBI" id="CHEBI:33019"/>
        <dbReference type="ChEBI" id="CHEBI:58165"/>
        <dbReference type="EC" id="4.6.1.1"/>
    </reaction>
</comment>
<organism evidence="19 20">
    <name type="scientific">Oncorhynchus mykiss</name>
    <name type="common">Rainbow trout</name>
    <name type="synonym">Salmo gairdneri</name>
    <dbReference type="NCBI Taxonomy" id="8022"/>
    <lineage>
        <taxon>Eukaryota</taxon>
        <taxon>Metazoa</taxon>
        <taxon>Chordata</taxon>
        <taxon>Craniata</taxon>
        <taxon>Vertebrata</taxon>
        <taxon>Euteleostomi</taxon>
        <taxon>Actinopterygii</taxon>
        <taxon>Neopterygii</taxon>
        <taxon>Teleostei</taxon>
        <taxon>Protacanthopterygii</taxon>
        <taxon>Salmoniformes</taxon>
        <taxon>Salmonidae</taxon>
        <taxon>Salmoninae</taxon>
        <taxon>Oncorhynchus</taxon>
    </lineage>
</organism>
<evidence type="ECO:0000256" key="3">
    <source>
        <dbReference type="ARBA" id="ARBA00001946"/>
    </source>
</evidence>
<feature type="region of interest" description="Disordered" evidence="16">
    <location>
        <begin position="627"/>
        <end position="651"/>
    </location>
</feature>
<feature type="domain" description="Guanylate cyclase" evidence="18">
    <location>
        <begin position="1044"/>
        <end position="1184"/>
    </location>
</feature>
<feature type="transmembrane region" description="Helical" evidence="17">
    <location>
        <begin position="294"/>
        <end position="317"/>
    </location>
</feature>
<dbReference type="GO" id="GO:0005886">
    <property type="term" value="C:plasma membrane"/>
    <property type="evidence" value="ECO:0007669"/>
    <property type="project" value="TreeGrafter"/>
</dbReference>
<evidence type="ECO:0000256" key="16">
    <source>
        <dbReference type="SAM" id="MobiDB-lite"/>
    </source>
</evidence>
<keyword evidence="14 15" id="KW-0456">Lyase</keyword>
<evidence type="ECO:0000256" key="12">
    <source>
        <dbReference type="ARBA" id="ARBA00022998"/>
    </source>
</evidence>
<dbReference type="EC" id="4.6.1.1" evidence="5"/>
<dbReference type="SUPFAM" id="SSF55073">
    <property type="entry name" value="Nucleotide cyclase"/>
    <property type="match status" value="2"/>
</dbReference>
<comment type="cofactor">
    <cofactor evidence="2">
        <name>Mn(2+)</name>
        <dbReference type="ChEBI" id="CHEBI:29035"/>
    </cofactor>
</comment>
<dbReference type="GO" id="GO:0005524">
    <property type="term" value="F:ATP binding"/>
    <property type="evidence" value="ECO:0007669"/>
    <property type="project" value="UniProtKB-KW"/>
</dbReference>
<feature type="compositionally biased region" description="Low complexity" evidence="16">
    <location>
        <begin position="1274"/>
        <end position="1291"/>
    </location>
</feature>
<dbReference type="PANTHER" id="PTHR45627:SF8">
    <property type="entry name" value="ADENYLATE CYCLASE TYPE 9"/>
    <property type="match status" value="1"/>
</dbReference>
<keyword evidence="8" id="KW-0547">Nucleotide-binding</keyword>
<feature type="transmembrane region" description="Helical" evidence="17">
    <location>
        <begin position="252"/>
        <end position="274"/>
    </location>
</feature>
<accession>A0A8K9UUG3</accession>
<dbReference type="Gene3D" id="3.30.70.1230">
    <property type="entry name" value="Nucleotide cyclase"/>
    <property type="match status" value="2"/>
</dbReference>
<evidence type="ECO:0000256" key="1">
    <source>
        <dbReference type="ARBA" id="ARBA00001593"/>
    </source>
</evidence>
<feature type="region of interest" description="Disordered" evidence="16">
    <location>
        <begin position="1644"/>
        <end position="1683"/>
    </location>
</feature>
<feature type="transmembrane region" description="Helical" evidence="17">
    <location>
        <begin position="107"/>
        <end position="125"/>
    </location>
</feature>
<feature type="transmembrane region" description="Helical" evidence="17">
    <location>
        <begin position="822"/>
        <end position="847"/>
    </location>
</feature>
<keyword evidence="11 17" id="KW-1133">Transmembrane helix</keyword>
<feature type="region of interest" description="Disordered" evidence="16">
    <location>
        <begin position="1697"/>
        <end position="1870"/>
    </location>
</feature>
<feature type="compositionally biased region" description="Polar residues" evidence="16">
    <location>
        <begin position="1656"/>
        <end position="1668"/>
    </location>
</feature>
<feature type="domain" description="Guanylate cyclase" evidence="18">
    <location>
        <begin position="422"/>
        <end position="549"/>
    </location>
</feature>
<proteinExistence type="inferred from homology"/>
<feature type="compositionally biased region" description="Basic and acidic residues" evidence="16">
    <location>
        <begin position="1846"/>
        <end position="1856"/>
    </location>
</feature>
<feature type="compositionally biased region" description="Polar residues" evidence="16">
    <location>
        <begin position="1621"/>
        <end position="1632"/>
    </location>
</feature>
<evidence type="ECO:0000256" key="14">
    <source>
        <dbReference type="ARBA" id="ARBA00023239"/>
    </source>
</evidence>
<dbReference type="GO" id="GO:0007189">
    <property type="term" value="P:adenylate cyclase-activating G protein-coupled receptor signaling pathway"/>
    <property type="evidence" value="ECO:0007669"/>
    <property type="project" value="TreeGrafter"/>
</dbReference>
<keyword evidence="7" id="KW-0479">Metal-binding</keyword>
<dbReference type="Ensembl" id="ENSOMYT00000139749.1">
    <property type="protein sequence ID" value="ENSOMYP00000114583.1"/>
    <property type="gene ID" value="ENSOMYG00000073580.1"/>
</dbReference>
<evidence type="ECO:0000313" key="20">
    <source>
        <dbReference type="Proteomes" id="UP000694395"/>
    </source>
</evidence>
<feature type="transmembrane region" description="Helical" evidence="17">
    <location>
        <begin position="137"/>
        <end position="156"/>
    </location>
</feature>
<feature type="transmembrane region" description="Helical" evidence="17">
    <location>
        <begin position="892"/>
        <end position="912"/>
    </location>
</feature>
<keyword evidence="13 17" id="KW-0472">Membrane</keyword>
<dbReference type="SMART" id="SM00044">
    <property type="entry name" value="CYCc"/>
    <property type="match status" value="2"/>
</dbReference>
<feature type="transmembrane region" description="Helical" evidence="17">
    <location>
        <begin position="924"/>
        <end position="943"/>
    </location>
</feature>